<accession>A0ABU6MAT4</accession>
<feature type="non-terminal residue" evidence="1">
    <location>
        <position position="1"/>
    </location>
</feature>
<comment type="caution">
    <text evidence="1">The sequence shown here is derived from an EMBL/GenBank/DDBJ whole genome shotgun (WGS) entry which is preliminary data.</text>
</comment>
<evidence type="ECO:0008006" key="3">
    <source>
        <dbReference type="Google" id="ProtNLM"/>
    </source>
</evidence>
<protein>
    <recommendedName>
        <fullName evidence="3">Glycosyltransferase family 2 protein</fullName>
    </recommendedName>
</protein>
<keyword evidence="2" id="KW-1185">Reference proteome</keyword>
<organism evidence="1 2">
    <name type="scientific">Heyndrickxia acidicola</name>
    <dbReference type="NCBI Taxonomy" id="209389"/>
    <lineage>
        <taxon>Bacteria</taxon>
        <taxon>Bacillati</taxon>
        <taxon>Bacillota</taxon>
        <taxon>Bacilli</taxon>
        <taxon>Bacillales</taxon>
        <taxon>Bacillaceae</taxon>
        <taxon>Heyndrickxia</taxon>
    </lineage>
</organism>
<evidence type="ECO:0000313" key="1">
    <source>
        <dbReference type="EMBL" id="MED1201769.1"/>
    </source>
</evidence>
<dbReference type="Proteomes" id="UP001341444">
    <property type="component" value="Unassembled WGS sequence"/>
</dbReference>
<proteinExistence type="predicted"/>
<reference evidence="1 2" key="1">
    <citation type="submission" date="2023-03" db="EMBL/GenBank/DDBJ databases">
        <title>Bacillus Genome Sequencing.</title>
        <authorList>
            <person name="Dunlap C."/>
        </authorList>
    </citation>
    <scope>NUCLEOTIDE SEQUENCE [LARGE SCALE GENOMIC DNA]</scope>
    <source>
        <strain evidence="1 2">B-23453</strain>
    </source>
</reference>
<dbReference type="EMBL" id="JARMAB010000003">
    <property type="protein sequence ID" value="MED1201769.1"/>
    <property type="molecule type" value="Genomic_DNA"/>
</dbReference>
<sequence>RVKKVSEILNDFRFKEGFGIQKKPEILREKLLCKLIKYKLSVLSYLLFGPAARFKRKIK</sequence>
<dbReference type="RefSeq" id="WP_328006074.1">
    <property type="nucleotide sequence ID" value="NZ_JARMAB010000003.1"/>
</dbReference>
<evidence type="ECO:0000313" key="2">
    <source>
        <dbReference type="Proteomes" id="UP001341444"/>
    </source>
</evidence>
<name>A0ABU6MAT4_9BACI</name>
<gene>
    <name evidence="1" type="ORF">P4T90_01540</name>
</gene>